<comment type="caution">
    <text evidence="4">The sequence shown here is derived from an EMBL/GenBank/DDBJ whole genome shotgun (WGS) entry which is preliminary data.</text>
</comment>
<evidence type="ECO:0000256" key="1">
    <source>
        <dbReference type="SAM" id="MobiDB-lite"/>
    </source>
</evidence>
<dbReference type="AlphaFoldDB" id="A0A367P7U6"/>
<evidence type="ECO:0000313" key="4">
    <source>
        <dbReference type="EMBL" id="RCJ03910.1"/>
    </source>
</evidence>
<protein>
    <recommendedName>
        <fullName evidence="3">Rhamnogalacturonase A/B/Epimerase-like pectate lyase domain-containing protein</fullName>
    </recommendedName>
</protein>
<reference evidence="4 5" key="1">
    <citation type="submission" date="2018-04" db="EMBL/GenBank/DDBJ databases">
        <title>Cupriavidus necator CR12 genome sequencing and assembly.</title>
        <authorList>
            <person name="Ben Fekih I."/>
            <person name="Mazhar H.S."/>
            <person name="Bello S.K."/>
            <person name="Rensing C."/>
        </authorList>
    </citation>
    <scope>NUCLEOTIDE SEQUENCE [LARGE SCALE GENOMIC DNA]</scope>
    <source>
        <strain evidence="4 5">CR12</strain>
    </source>
</reference>
<dbReference type="Pfam" id="PF12708">
    <property type="entry name" value="Pect-lyase_RHGA_epim"/>
    <property type="match status" value="1"/>
</dbReference>
<gene>
    <name evidence="4" type="ORF">DDK22_34770</name>
</gene>
<feature type="compositionally biased region" description="Polar residues" evidence="1">
    <location>
        <begin position="36"/>
        <end position="53"/>
    </location>
</feature>
<sequence length="539" mass="57251">MSAPHKRKKSKRLWPSVSAVACSSFLLLPGYAQTGSRATTGSANETRQGSGNPSGAGAADAAATKPSGRPDPCPLLSAEKQAYPGATVRSITSYGARGDGATDEYLAFQMMAADISNQRFTRRQIVYFPKGTYYIDRYAVTRGPWANHNQNIRLLKASNFSLIGCTGSVVSFKGNFTITNDHFSGRSWYSARHQLGFEIRSASNFRISGLELNGNVDKLSRPPSTNGKPLSETPSFGIQTHASSNYELSHLKIHHFACDGLFIGGDFTADLNGTIHAVDSYNNARQGMSIMQARSFRITNSSFRNTGLTDGAYPTHAPAAGVDIEPDGTPADGVTARTGDMVFDACRFVNNKGSQFVGGDNGRNTENVTIRNSEFVGRAGNKHPYVIILSAPGAVIENNQIDTIDGGVYPSFSEGMGDMKVVNTIVRGNTIRSSGVGLQAADAGASVVIENNTFISTHGPDYRDDFPNIRAGVASFSGNKLSYPHKNFGSRSVVGIIKASTFTNNSITTDLTGGNYTIKVGAGADAANNAVGAHILLAP</sequence>
<dbReference type="EMBL" id="QDHA01000122">
    <property type="protein sequence ID" value="RCJ03910.1"/>
    <property type="molecule type" value="Genomic_DNA"/>
</dbReference>
<feature type="signal peptide" evidence="2">
    <location>
        <begin position="1"/>
        <end position="32"/>
    </location>
</feature>
<feature type="region of interest" description="Disordered" evidence="1">
    <location>
        <begin position="36"/>
        <end position="79"/>
    </location>
</feature>
<dbReference type="InterPro" id="IPR024535">
    <property type="entry name" value="RHGA/B-epi-like_pectate_lyase"/>
</dbReference>
<dbReference type="InterPro" id="IPR006626">
    <property type="entry name" value="PbH1"/>
</dbReference>
<proteinExistence type="predicted"/>
<evidence type="ECO:0000313" key="5">
    <source>
        <dbReference type="Proteomes" id="UP000253501"/>
    </source>
</evidence>
<organism evidence="4 5">
    <name type="scientific">Cupriavidus necator</name>
    <name type="common">Alcaligenes eutrophus</name>
    <name type="synonym">Ralstonia eutropha</name>
    <dbReference type="NCBI Taxonomy" id="106590"/>
    <lineage>
        <taxon>Bacteria</taxon>
        <taxon>Pseudomonadati</taxon>
        <taxon>Pseudomonadota</taxon>
        <taxon>Betaproteobacteria</taxon>
        <taxon>Burkholderiales</taxon>
        <taxon>Burkholderiaceae</taxon>
        <taxon>Cupriavidus</taxon>
    </lineage>
</organism>
<keyword evidence="2" id="KW-0732">Signal</keyword>
<accession>A0A367P7U6</accession>
<feature type="chain" id="PRO_5017017824" description="Rhamnogalacturonase A/B/Epimerase-like pectate lyase domain-containing protein" evidence="2">
    <location>
        <begin position="33"/>
        <end position="539"/>
    </location>
</feature>
<dbReference type="SMART" id="SM00710">
    <property type="entry name" value="PbH1"/>
    <property type="match status" value="7"/>
</dbReference>
<dbReference type="Gene3D" id="2.160.20.10">
    <property type="entry name" value="Single-stranded right-handed beta-helix, Pectin lyase-like"/>
    <property type="match status" value="1"/>
</dbReference>
<evidence type="ECO:0000259" key="3">
    <source>
        <dbReference type="Pfam" id="PF12708"/>
    </source>
</evidence>
<dbReference type="InterPro" id="IPR012334">
    <property type="entry name" value="Pectin_lyas_fold"/>
</dbReference>
<dbReference type="InterPro" id="IPR011050">
    <property type="entry name" value="Pectin_lyase_fold/virulence"/>
</dbReference>
<evidence type="ECO:0000256" key="2">
    <source>
        <dbReference type="SAM" id="SignalP"/>
    </source>
</evidence>
<feature type="domain" description="Rhamnogalacturonase A/B/Epimerase-like pectate lyase" evidence="3">
    <location>
        <begin position="89"/>
        <end position="307"/>
    </location>
</feature>
<dbReference type="SUPFAM" id="SSF51126">
    <property type="entry name" value="Pectin lyase-like"/>
    <property type="match status" value="1"/>
</dbReference>
<name>A0A367P7U6_CUPNE</name>
<dbReference type="Proteomes" id="UP000253501">
    <property type="component" value="Unassembled WGS sequence"/>
</dbReference>